<sequence length="113" mass="13490">MSKILIADTALITINGILFQDSYYTCAIAVREKWFMQEVKDTKQINVYYDPSCLDSIFIVYEDIGMIPAYKVTFDDFQSLDSQQLNLYYQTIWRLLERRKRKTRIKRLSQKVI</sequence>
<name>A0ABT4Q948_9BACL</name>
<dbReference type="RefSeq" id="WP_269881911.1">
    <property type="nucleotide sequence ID" value="NZ_JAQAGZ010000008.1"/>
</dbReference>
<evidence type="ECO:0000313" key="1">
    <source>
        <dbReference type="EMBL" id="MCZ8513394.1"/>
    </source>
</evidence>
<protein>
    <recommendedName>
        <fullName evidence="3">Transposase-like Mu C-terminal domain-containing protein</fullName>
    </recommendedName>
</protein>
<reference evidence="1 2" key="1">
    <citation type="submission" date="2022-12" db="EMBL/GenBank/DDBJ databases">
        <title>Draft genome sequence of Paenibacillus sp. dW9.</title>
        <authorList>
            <person name="Choi E.-W."/>
            <person name="Kim D.-U."/>
        </authorList>
    </citation>
    <scope>NUCLEOTIDE SEQUENCE [LARGE SCALE GENOMIC DNA]</scope>
    <source>
        <strain evidence="2">dW9</strain>
    </source>
</reference>
<dbReference type="Proteomes" id="UP001527882">
    <property type="component" value="Unassembled WGS sequence"/>
</dbReference>
<proteinExistence type="predicted"/>
<dbReference type="EMBL" id="JAQAGZ010000008">
    <property type="protein sequence ID" value="MCZ8513394.1"/>
    <property type="molecule type" value="Genomic_DNA"/>
</dbReference>
<gene>
    <name evidence="1" type="ORF">O9H85_13340</name>
</gene>
<accession>A0ABT4Q948</accession>
<keyword evidence="2" id="KW-1185">Reference proteome</keyword>
<comment type="caution">
    <text evidence="1">The sequence shown here is derived from an EMBL/GenBank/DDBJ whole genome shotgun (WGS) entry which is preliminary data.</text>
</comment>
<evidence type="ECO:0008006" key="3">
    <source>
        <dbReference type="Google" id="ProtNLM"/>
    </source>
</evidence>
<evidence type="ECO:0000313" key="2">
    <source>
        <dbReference type="Proteomes" id="UP001527882"/>
    </source>
</evidence>
<organism evidence="1 2">
    <name type="scientific">Paenibacillus gyeongsangnamensis</name>
    <dbReference type="NCBI Taxonomy" id="3388067"/>
    <lineage>
        <taxon>Bacteria</taxon>
        <taxon>Bacillati</taxon>
        <taxon>Bacillota</taxon>
        <taxon>Bacilli</taxon>
        <taxon>Bacillales</taxon>
        <taxon>Paenibacillaceae</taxon>
        <taxon>Paenibacillus</taxon>
    </lineage>
</organism>